<dbReference type="Pfam" id="PF00692">
    <property type="entry name" value="dUTPase"/>
    <property type="match status" value="2"/>
</dbReference>
<gene>
    <name evidence="6" type="ORF">JA13_285</name>
</gene>
<dbReference type="EMBL" id="MH460460">
    <property type="protein sequence ID" value="AXG66688.1"/>
    <property type="molecule type" value="Genomic_DNA"/>
</dbReference>
<accession>A0A384ZWQ9</accession>
<organism evidence="6 7">
    <name type="scientific">Dickeya phage vB_DsoM_JA13</name>
    <dbReference type="NCBI Taxonomy" id="2283030"/>
    <lineage>
        <taxon>Viruses</taxon>
        <taxon>Duplodnaviria</taxon>
        <taxon>Heunggongvirae</taxon>
        <taxon>Uroviricota</taxon>
        <taxon>Caudoviricetes</taxon>
        <taxon>Salmondvirus</taxon>
        <taxon>Salmondvirus JA11</taxon>
    </lineage>
</organism>
<name>A0A384ZWQ9_9CAUD</name>
<evidence type="ECO:0000256" key="3">
    <source>
        <dbReference type="ARBA" id="ARBA00022801"/>
    </source>
</evidence>
<dbReference type="GO" id="GO:0006226">
    <property type="term" value="P:dUMP biosynthetic process"/>
    <property type="evidence" value="ECO:0007669"/>
    <property type="project" value="InterPro"/>
</dbReference>
<evidence type="ECO:0000259" key="5">
    <source>
        <dbReference type="Pfam" id="PF00692"/>
    </source>
</evidence>
<feature type="domain" description="dUTPase-like" evidence="5">
    <location>
        <begin position="28"/>
        <end position="101"/>
    </location>
</feature>
<comment type="similarity">
    <text evidence="1">Belongs to the dUTPase family.</text>
</comment>
<keyword evidence="3" id="KW-0378">Hydrolase</keyword>
<dbReference type="PANTHER" id="PTHR11241:SF0">
    <property type="entry name" value="DEOXYURIDINE 5'-TRIPHOSPHATE NUCLEOTIDOHYDROLASE"/>
    <property type="match status" value="1"/>
</dbReference>
<proteinExistence type="inferred from homology"/>
<evidence type="ECO:0000256" key="1">
    <source>
        <dbReference type="ARBA" id="ARBA00006581"/>
    </source>
</evidence>
<dbReference type="GO" id="GO:0000287">
    <property type="term" value="F:magnesium ion binding"/>
    <property type="evidence" value="ECO:0007669"/>
    <property type="project" value="InterPro"/>
</dbReference>
<dbReference type="InterPro" id="IPR029054">
    <property type="entry name" value="dUTPase-like"/>
</dbReference>
<dbReference type="CDD" id="cd07557">
    <property type="entry name" value="trimeric_dUTPase"/>
    <property type="match status" value="1"/>
</dbReference>
<dbReference type="InterPro" id="IPR033704">
    <property type="entry name" value="dUTPase_trimeric"/>
</dbReference>
<dbReference type="Gene3D" id="2.70.40.10">
    <property type="match status" value="1"/>
</dbReference>
<evidence type="ECO:0000313" key="6">
    <source>
        <dbReference type="EMBL" id="AXG66688.1"/>
    </source>
</evidence>
<reference evidence="6 7" key="1">
    <citation type="journal article" date="2018" name="Front. Microbiol.">
        <title>Jumbo Bacteriophages Are Represented Within an Increasing Diversity of Environmental Viruses Infecting the Emerging Phytopathogen, Dickeya solani.</title>
        <authorList>
            <person name="Day A.W."/>
            <person name="Ahn J."/>
            <person name="Salmond G.P.C."/>
        </authorList>
    </citation>
    <scope>NUCLEOTIDE SEQUENCE [LARGE SCALE GENOMIC DNA]</scope>
</reference>
<dbReference type="InterPro" id="IPR008181">
    <property type="entry name" value="dUTPase"/>
</dbReference>
<dbReference type="Proteomes" id="UP000263742">
    <property type="component" value="Segment"/>
</dbReference>
<dbReference type="GO" id="GO:0046081">
    <property type="term" value="P:dUTP catabolic process"/>
    <property type="evidence" value="ECO:0007669"/>
    <property type="project" value="InterPro"/>
</dbReference>
<keyword evidence="4" id="KW-0546">Nucleotide metabolism</keyword>
<protein>
    <recommendedName>
        <fullName evidence="2">dUTP diphosphatase</fullName>
        <ecNumber evidence="2">3.6.1.23</ecNumber>
    </recommendedName>
</protein>
<evidence type="ECO:0000256" key="4">
    <source>
        <dbReference type="ARBA" id="ARBA00023080"/>
    </source>
</evidence>
<evidence type="ECO:0000313" key="7">
    <source>
        <dbReference type="Proteomes" id="UP000263742"/>
    </source>
</evidence>
<sequence length="188" mass="20738">MEQVFTPALAEIHFNILPDEKYKANFIPPSYGTPFSAALDVFAQEDFHITHETQLVPLGFRAEFPTGTACILLPRSGFGAKFGVALANTLGLIDPDYRGPWMAAAWLNGSGTRVKETQFPINEEFEQNGQKYARDTGETGRRLLIPRGEAFAQLLFVKTERPLPMIVSELSETVRGEGGFGSTNKIAK</sequence>
<evidence type="ECO:0000256" key="2">
    <source>
        <dbReference type="ARBA" id="ARBA00012379"/>
    </source>
</evidence>
<dbReference type="SUPFAM" id="SSF51283">
    <property type="entry name" value="dUTPase-like"/>
    <property type="match status" value="1"/>
</dbReference>
<dbReference type="EC" id="3.6.1.23" evidence="2"/>
<dbReference type="PANTHER" id="PTHR11241">
    <property type="entry name" value="DEOXYURIDINE 5'-TRIPHOSPHATE NUCLEOTIDOHYDROLASE"/>
    <property type="match status" value="1"/>
</dbReference>
<dbReference type="InterPro" id="IPR036157">
    <property type="entry name" value="dUTPase-like_sf"/>
</dbReference>
<feature type="domain" description="dUTPase-like" evidence="5">
    <location>
        <begin position="140"/>
        <end position="183"/>
    </location>
</feature>
<dbReference type="GO" id="GO:0004170">
    <property type="term" value="F:dUTP diphosphatase activity"/>
    <property type="evidence" value="ECO:0007669"/>
    <property type="project" value="UniProtKB-EC"/>
</dbReference>